<evidence type="ECO:0000313" key="2">
    <source>
        <dbReference type="Proteomes" id="UP001055439"/>
    </source>
</evidence>
<name>A0A9E7JTM4_9LILI</name>
<dbReference type="Proteomes" id="UP001055439">
    <property type="component" value="Chromosome 3"/>
</dbReference>
<dbReference type="OrthoDB" id="426386at2759"/>
<accession>A0A9E7JTM4</accession>
<dbReference type="AlphaFoldDB" id="A0A9E7JTM4"/>
<gene>
    <name evidence="1" type="ORF">MUK42_33117</name>
</gene>
<dbReference type="EMBL" id="CP097505">
    <property type="protein sequence ID" value="URD92159.1"/>
    <property type="molecule type" value="Genomic_DNA"/>
</dbReference>
<organism evidence="1 2">
    <name type="scientific">Musa troglodytarum</name>
    <name type="common">fe'i banana</name>
    <dbReference type="NCBI Taxonomy" id="320322"/>
    <lineage>
        <taxon>Eukaryota</taxon>
        <taxon>Viridiplantae</taxon>
        <taxon>Streptophyta</taxon>
        <taxon>Embryophyta</taxon>
        <taxon>Tracheophyta</taxon>
        <taxon>Spermatophyta</taxon>
        <taxon>Magnoliopsida</taxon>
        <taxon>Liliopsida</taxon>
        <taxon>Zingiberales</taxon>
        <taxon>Musaceae</taxon>
        <taxon>Musa</taxon>
    </lineage>
</organism>
<sequence length="95" mass="10318">MLCNKALFPDRVPRTIALTPPIARLLARRNLVEHHMVLASGDVLFAAPNKTADSWTSIGSGPALGSESWRCLLSSCSSSLCLRCQHLRLCSEAVQ</sequence>
<protein>
    <submittedName>
        <fullName evidence="1">Uncharacterized protein</fullName>
    </submittedName>
</protein>
<reference evidence="1" key="1">
    <citation type="submission" date="2022-05" db="EMBL/GenBank/DDBJ databases">
        <title>The Musa troglodytarum L. genome provides insights into the mechanism of non-climacteric behaviour and enrichment of carotenoids.</title>
        <authorList>
            <person name="Wang J."/>
        </authorList>
    </citation>
    <scope>NUCLEOTIDE SEQUENCE</scope>
    <source>
        <tissue evidence="1">Leaf</tissue>
    </source>
</reference>
<proteinExistence type="predicted"/>
<evidence type="ECO:0000313" key="1">
    <source>
        <dbReference type="EMBL" id="URD92159.1"/>
    </source>
</evidence>
<keyword evidence="2" id="KW-1185">Reference proteome</keyword>